<evidence type="ECO:0000313" key="3">
    <source>
        <dbReference type="Proteomes" id="UP000064967"/>
    </source>
</evidence>
<dbReference type="SUPFAM" id="SSF111148">
    <property type="entry name" value="YggX-like"/>
    <property type="match status" value="1"/>
</dbReference>
<dbReference type="EMBL" id="CP012333">
    <property type="protein sequence ID" value="AKV02446.1"/>
    <property type="molecule type" value="Genomic_DNA"/>
</dbReference>
<reference evidence="2 3" key="1">
    <citation type="submission" date="2015-08" db="EMBL/GenBank/DDBJ databases">
        <authorList>
            <person name="Babu N.S."/>
            <person name="Beckwith C.J."/>
            <person name="Beseler K.G."/>
            <person name="Brison A."/>
            <person name="Carone J.V."/>
            <person name="Caskin T.P."/>
            <person name="Diamond M."/>
            <person name="Durham M.E."/>
            <person name="Foxe J.M."/>
            <person name="Go M."/>
            <person name="Henderson B.A."/>
            <person name="Jones I.B."/>
            <person name="McGettigan J.A."/>
            <person name="Micheletti S.J."/>
            <person name="Nasrallah M.E."/>
            <person name="Ortiz D."/>
            <person name="Piller C.R."/>
            <person name="Privatt S.R."/>
            <person name="Schneider S.L."/>
            <person name="Sharp S."/>
            <person name="Smith T.C."/>
            <person name="Stanton J.D."/>
            <person name="Ullery H.E."/>
            <person name="Wilson R.J."/>
            <person name="Serrano M.G."/>
            <person name="Buck G."/>
            <person name="Lee V."/>
            <person name="Wang Y."/>
            <person name="Carvalho R."/>
            <person name="Voegtly L."/>
            <person name="Shi R."/>
            <person name="Duckworth R."/>
            <person name="Johnson A."/>
            <person name="Loviza R."/>
            <person name="Walstead R."/>
            <person name="Shah Z."/>
            <person name="Kiflezghi M."/>
            <person name="Wade K."/>
            <person name="Ball S.L."/>
            <person name="Bradley K.W."/>
            <person name="Asai D.J."/>
            <person name="Bowman C.A."/>
            <person name="Russell D.A."/>
            <person name="Pope W.H."/>
            <person name="Jacobs-Sera D."/>
            <person name="Hendrix R.W."/>
            <person name="Hatfull G.F."/>
        </authorList>
    </citation>
    <scope>NUCLEOTIDE SEQUENCE [LARGE SCALE GENOMIC DNA]</scope>
    <source>
        <strain evidence="2 3">DSM 27648</strain>
    </source>
</reference>
<dbReference type="InterPro" id="IPR007457">
    <property type="entry name" value="Fe_traffick_prot_YggX"/>
</dbReference>
<dbReference type="InterPro" id="IPR036766">
    <property type="entry name" value="Fe_traffick_prot_YggX_sf"/>
</dbReference>
<sequence>MSEPRLVKCRKLGKELPGLSRPPYKNELGQRIYEEVSKEAWDQWVKDSVKFMNTYRVDVTTPAGQKFMFDQCSVYFGFSEGKMADTAFTPAENKDEAKDGDK</sequence>
<dbReference type="STRING" id="1391654.AKJ09_09109"/>
<protein>
    <submittedName>
        <fullName evidence="2">Putative Fe(2+)-trafficking protein YggX</fullName>
    </submittedName>
</protein>
<gene>
    <name evidence="2" type="ORF">AKJ09_09109</name>
</gene>
<evidence type="ECO:0000313" key="2">
    <source>
        <dbReference type="EMBL" id="AKV02446.1"/>
    </source>
</evidence>
<name>A0A0K1Q9H2_9BACT</name>
<dbReference type="RefSeq" id="WP_146653368.1">
    <property type="nucleotide sequence ID" value="NZ_CP012333.1"/>
</dbReference>
<accession>A0A0K1Q9H2</accession>
<dbReference type="Gene3D" id="1.10.3880.10">
    <property type="entry name" value="Fe(II) trafficking protein YggX"/>
    <property type="match status" value="1"/>
</dbReference>
<dbReference type="Pfam" id="PF04362">
    <property type="entry name" value="Iron_traffic"/>
    <property type="match status" value="1"/>
</dbReference>
<dbReference type="PANTHER" id="PTHR36965">
    <property type="entry name" value="FE(2+)-TRAFFICKING PROTEIN-RELATED"/>
    <property type="match status" value="1"/>
</dbReference>
<dbReference type="OrthoDB" id="9804318at2"/>
<dbReference type="GO" id="GO:0005506">
    <property type="term" value="F:iron ion binding"/>
    <property type="evidence" value="ECO:0007669"/>
    <property type="project" value="InterPro"/>
</dbReference>
<proteinExistence type="predicted"/>
<dbReference type="PANTHER" id="PTHR36965:SF1">
    <property type="entry name" value="FE(2+)-TRAFFICKING PROTEIN-RELATED"/>
    <property type="match status" value="1"/>
</dbReference>
<keyword evidence="1" id="KW-0408">Iron</keyword>
<dbReference type="NCBIfam" id="NF003817">
    <property type="entry name" value="PRK05408.1"/>
    <property type="match status" value="1"/>
</dbReference>
<dbReference type="Proteomes" id="UP000064967">
    <property type="component" value="Chromosome"/>
</dbReference>
<dbReference type="GO" id="GO:0034599">
    <property type="term" value="P:cellular response to oxidative stress"/>
    <property type="evidence" value="ECO:0007669"/>
    <property type="project" value="TreeGrafter"/>
</dbReference>
<dbReference type="AlphaFoldDB" id="A0A0K1Q9H2"/>
<evidence type="ECO:0000256" key="1">
    <source>
        <dbReference type="ARBA" id="ARBA00023004"/>
    </source>
</evidence>
<organism evidence="2 3">
    <name type="scientific">Labilithrix luteola</name>
    <dbReference type="NCBI Taxonomy" id="1391654"/>
    <lineage>
        <taxon>Bacteria</taxon>
        <taxon>Pseudomonadati</taxon>
        <taxon>Myxococcota</taxon>
        <taxon>Polyangia</taxon>
        <taxon>Polyangiales</taxon>
        <taxon>Labilitrichaceae</taxon>
        <taxon>Labilithrix</taxon>
    </lineage>
</organism>
<dbReference type="KEGG" id="llu:AKJ09_09109"/>
<dbReference type="GO" id="GO:0005829">
    <property type="term" value="C:cytosol"/>
    <property type="evidence" value="ECO:0007669"/>
    <property type="project" value="TreeGrafter"/>
</dbReference>
<keyword evidence="3" id="KW-1185">Reference proteome</keyword>